<dbReference type="InterPro" id="IPR040155">
    <property type="entry name" value="CEBPZ/Mak21-like"/>
</dbReference>
<dbReference type="EMBL" id="JALJOR010000003">
    <property type="protein sequence ID" value="KAK9820060.1"/>
    <property type="molecule type" value="Genomic_DNA"/>
</dbReference>
<evidence type="ECO:0000313" key="5">
    <source>
        <dbReference type="Proteomes" id="UP001489004"/>
    </source>
</evidence>
<feature type="compositionally biased region" description="Low complexity" evidence="2">
    <location>
        <begin position="111"/>
        <end position="127"/>
    </location>
</feature>
<dbReference type="Pfam" id="PF03914">
    <property type="entry name" value="CBF"/>
    <property type="match status" value="1"/>
</dbReference>
<feature type="region of interest" description="Disordered" evidence="2">
    <location>
        <begin position="1042"/>
        <end position="1135"/>
    </location>
</feature>
<protein>
    <recommendedName>
        <fullName evidence="3">CCAAT-binding factor domain-containing protein</fullName>
    </recommendedName>
</protein>
<feature type="compositionally biased region" description="Low complexity" evidence="2">
    <location>
        <begin position="968"/>
        <end position="979"/>
    </location>
</feature>
<proteinExistence type="inferred from homology"/>
<keyword evidence="5" id="KW-1185">Reference proteome</keyword>
<evidence type="ECO:0000259" key="3">
    <source>
        <dbReference type="Pfam" id="PF03914"/>
    </source>
</evidence>
<dbReference type="PANTHER" id="PTHR12048:SF0">
    <property type="entry name" value="CCAAT_ENHANCER-BINDING PROTEIN ZETA"/>
    <property type="match status" value="1"/>
</dbReference>
<feature type="region of interest" description="Disordered" evidence="2">
    <location>
        <begin position="1158"/>
        <end position="1206"/>
    </location>
</feature>
<dbReference type="GO" id="GO:0005634">
    <property type="term" value="C:nucleus"/>
    <property type="evidence" value="ECO:0007669"/>
    <property type="project" value="TreeGrafter"/>
</dbReference>
<dbReference type="InterPro" id="IPR016024">
    <property type="entry name" value="ARM-type_fold"/>
</dbReference>
<comment type="caution">
    <text evidence="4">The sequence shown here is derived from an EMBL/GenBank/DDBJ whole genome shotgun (WGS) entry which is preliminary data.</text>
</comment>
<feature type="domain" description="CCAAT-binding factor" evidence="3">
    <location>
        <begin position="594"/>
        <end position="823"/>
    </location>
</feature>
<comment type="similarity">
    <text evidence="1">Belongs to the CBF/MAK21 family.</text>
</comment>
<evidence type="ECO:0000313" key="4">
    <source>
        <dbReference type="EMBL" id="KAK9820060.1"/>
    </source>
</evidence>
<feature type="region of interest" description="Disordered" evidence="2">
    <location>
        <begin position="913"/>
        <end position="1029"/>
    </location>
</feature>
<accession>A0AAW1QF89</accession>
<organism evidence="4 5">
    <name type="scientific">[Myrmecia] bisecta</name>
    <dbReference type="NCBI Taxonomy" id="41462"/>
    <lineage>
        <taxon>Eukaryota</taxon>
        <taxon>Viridiplantae</taxon>
        <taxon>Chlorophyta</taxon>
        <taxon>core chlorophytes</taxon>
        <taxon>Trebouxiophyceae</taxon>
        <taxon>Trebouxiales</taxon>
        <taxon>Trebouxiaceae</taxon>
        <taxon>Myrmecia</taxon>
    </lineage>
</organism>
<dbReference type="InterPro" id="IPR005612">
    <property type="entry name" value="CCAAT-binding_factor"/>
</dbReference>
<feature type="compositionally biased region" description="Acidic residues" evidence="2">
    <location>
        <begin position="1093"/>
        <end position="1117"/>
    </location>
</feature>
<feature type="region of interest" description="Disordered" evidence="2">
    <location>
        <begin position="713"/>
        <end position="793"/>
    </location>
</feature>
<dbReference type="AlphaFoldDB" id="A0AAW1QF89"/>
<dbReference type="PANTHER" id="PTHR12048">
    <property type="entry name" value="CCAAT-BINDING FACTOR-RELATED"/>
    <property type="match status" value="1"/>
</dbReference>
<sequence length="1206" mass="128302">MAKGKEPKAAAAGQSAPDEAALKAEVQAFASQLGLAAGGGGDGFNDQDFRPPAASKQLKAGKAAKAGKPAKPAAAVAKAPAAEADAVGEEPAGKKARVGPQRLNNRRRDAQAAAFKQRQGQQGQAQAERGPGSILTDRAAPAGPPGRGQAAAGAPEAVKTRGWNQGVGPRPGEKLGLPSLLGRDESPVWYVAAAALPQYPADAVTTDEALIEERRAVAERALENEAALFEKDLGRKNGQDARWLQQVRRSGTVTDKVAAMTLLLQESAVANIKSLDELLKWVTKRAGGRNVVGQAIDALREIFLASLLPDRKLRFFEQQPLGGVPKNKEGNRQLLYFYLEDCIKKRYGMFVRALEECSRDNLEFVKEKAVKALYELLRSKPEGESELLTGIVNKLGDPSRKIASKAGYLLACLLAEHPGMKLVVVREVERFMFRPNLAERARYYCVVFLNQMVLSHRESEGGSALAKKLIDVYFGLFKLILEGQVGHAASLARAREAKAAPLPQHRAKAGPRGKKHNPRKHKHHHPPKPGQAPRRSDDDAAPKAAEVDARILGALIAGVRRAFPYVASDEVEPLIERHATALFKMIHTAPFGVAVQALMLLFQLMASRNAVNERFYRSLYAVLLSPEVARSSKTPMFLSLVFKALRADVSAKRTAALAKRLLQVAQEQAPPFICGALMLLSELMKERPALWNAILQPEDNGDDVEHFEDLADPEGVAADPKPSTTRLPPAHKGSDADGELELDGGKGSSSDEGDMQPSTSGRDVGVGKGKGQGQQQGGEKAWPPAGGYDMRKREPTFSGAERAAWWELETLAGHVHPSAAAMARSLLAGSPIVYNGDPLRELTLTAFLDKFVQKKPKAHAKGSSLMQPLTMARLALPSPAALGSAAFAALAESEVAPENVFFHRFYATQAARGRAPAKKRKRGSDDEADSDFGSDSDPDLDDFLEAEEEHGEDGKLASPDDVFDYNDLDAAMQEDAAAGGEDDDEDTVESDAASGSEEDVNAFELASATESDVTADASDDASSGSDADAEWVMYGEAELTGAASKVSKAGAAGKAASMKGRPEKAGQAADDGLASSGEDDEGLDAEFGSGSDAEPDLDDDVSGDADMGEFDDSEEEPAAPAGGRKRRKHDLGGKGAFAPAEDYVEMLERDAAGLPVTLGEAGKTHLPVGDASEDDDSDAPLGVPIVPRKQRSTKQGWYGASAPACL</sequence>
<evidence type="ECO:0000256" key="2">
    <source>
        <dbReference type="SAM" id="MobiDB-lite"/>
    </source>
</evidence>
<feature type="compositionally biased region" description="Low complexity" evidence="2">
    <location>
        <begin position="1042"/>
        <end position="1057"/>
    </location>
</feature>
<dbReference type="Proteomes" id="UP001489004">
    <property type="component" value="Unassembled WGS sequence"/>
</dbReference>
<feature type="compositionally biased region" description="Low complexity" evidence="2">
    <location>
        <begin position="60"/>
        <end position="85"/>
    </location>
</feature>
<feature type="region of interest" description="Disordered" evidence="2">
    <location>
        <begin position="35"/>
        <end position="174"/>
    </location>
</feature>
<feature type="compositionally biased region" description="Low complexity" evidence="2">
    <location>
        <begin position="147"/>
        <end position="157"/>
    </location>
</feature>
<evidence type="ECO:0000256" key="1">
    <source>
        <dbReference type="ARBA" id="ARBA00007797"/>
    </source>
</evidence>
<gene>
    <name evidence="4" type="ORF">WJX72_005600</name>
</gene>
<dbReference type="SUPFAM" id="SSF48371">
    <property type="entry name" value="ARM repeat"/>
    <property type="match status" value="1"/>
</dbReference>
<name>A0AAW1QF89_9CHLO</name>
<feature type="compositionally biased region" description="Acidic residues" evidence="2">
    <location>
        <begin position="980"/>
        <end position="989"/>
    </location>
</feature>
<feature type="compositionally biased region" description="Acidic residues" evidence="2">
    <location>
        <begin position="926"/>
        <end position="951"/>
    </location>
</feature>
<feature type="compositionally biased region" description="Low complexity" evidence="2">
    <location>
        <begin position="1006"/>
        <end position="1026"/>
    </location>
</feature>
<feature type="compositionally biased region" description="Gly residues" evidence="2">
    <location>
        <begin position="764"/>
        <end position="776"/>
    </location>
</feature>
<feature type="region of interest" description="Disordered" evidence="2">
    <location>
        <begin position="496"/>
        <end position="541"/>
    </location>
</feature>
<reference evidence="4 5" key="1">
    <citation type="journal article" date="2024" name="Nat. Commun.">
        <title>Phylogenomics reveals the evolutionary origins of lichenization in chlorophyte algae.</title>
        <authorList>
            <person name="Puginier C."/>
            <person name="Libourel C."/>
            <person name="Otte J."/>
            <person name="Skaloud P."/>
            <person name="Haon M."/>
            <person name="Grisel S."/>
            <person name="Petersen M."/>
            <person name="Berrin J.G."/>
            <person name="Delaux P.M."/>
            <person name="Dal Grande F."/>
            <person name="Keller J."/>
        </authorList>
    </citation>
    <scope>NUCLEOTIDE SEQUENCE [LARGE SCALE GENOMIC DNA]</scope>
    <source>
        <strain evidence="4 5">SAG 2043</strain>
    </source>
</reference>
<feature type="compositionally biased region" description="Basic residues" evidence="2">
    <location>
        <begin position="505"/>
        <end position="527"/>
    </location>
</feature>